<dbReference type="SUPFAM" id="SSF50475">
    <property type="entry name" value="FMN-binding split barrel"/>
    <property type="match status" value="1"/>
</dbReference>
<evidence type="ECO:0000313" key="2">
    <source>
        <dbReference type="Proteomes" id="UP000198888"/>
    </source>
</evidence>
<dbReference type="KEGG" id="hae:halTADL_1880"/>
<accession>A0A2H4Q2N7</accession>
<dbReference type="OrthoDB" id="288110at2157"/>
<protein>
    <submittedName>
        <fullName evidence="1">Nitroimidazol reductase NimA, pyridoxamine 5'-phosphate oxidase superfamily</fullName>
    </submittedName>
</protein>
<evidence type="ECO:0000313" key="1">
    <source>
        <dbReference type="EMBL" id="SEI47675.1"/>
    </source>
</evidence>
<dbReference type="EMBL" id="FNYR01000001">
    <property type="protein sequence ID" value="SEI47675.1"/>
    <property type="molecule type" value="Genomic_DNA"/>
</dbReference>
<dbReference type="Gene3D" id="2.30.110.10">
    <property type="entry name" value="Electron Transport, Fmn-binding Protein, Chain A"/>
    <property type="match status" value="1"/>
</dbReference>
<name>A0A1H6R7Q5_9EURY</name>
<proteinExistence type="predicted"/>
<organism evidence="1 2">
    <name type="scientific">Halohasta litchfieldiae</name>
    <dbReference type="NCBI Taxonomy" id="1073996"/>
    <lineage>
        <taxon>Archaea</taxon>
        <taxon>Methanobacteriati</taxon>
        <taxon>Methanobacteriota</taxon>
        <taxon>Stenosarchaea group</taxon>
        <taxon>Halobacteria</taxon>
        <taxon>Halobacteriales</taxon>
        <taxon>Haloferacaceae</taxon>
        <taxon>Halohasta</taxon>
    </lineage>
</organism>
<reference evidence="1 2" key="1">
    <citation type="submission" date="2016-10" db="EMBL/GenBank/DDBJ databases">
        <authorList>
            <person name="de Groot N.N."/>
        </authorList>
    </citation>
    <scope>NUCLEOTIDE SEQUENCE [LARGE SCALE GENOMIC DNA]</scope>
    <source>
        <strain evidence="1 2">DSM 22187</strain>
    </source>
</reference>
<sequence length="163" mass="18307">MTVDDLTEYGMKPMTDANIRSFLSTRSVGVLGLPTRDGPMMRPLSFWYDGSDSLYFVYVLGDQSEKHDLSQQADTARFLVYSAETPFNWRSVILTGSISEVPADEQRALLEAIEIRWRPDLFERASVSEPTALYQFKITGQSGIKHLGLPPELEAPSTDNKPD</sequence>
<gene>
    <name evidence="1" type="ORF">SAMN05444271_10185</name>
</gene>
<dbReference type="STRING" id="1073996.SAMN05444271_10185"/>
<accession>A0A1H6R7Q5</accession>
<keyword evidence="2" id="KW-1185">Reference proteome</keyword>
<dbReference type="InterPro" id="IPR012349">
    <property type="entry name" value="Split_barrel_FMN-bd"/>
</dbReference>
<dbReference type="GeneID" id="35002665"/>
<dbReference type="RefSeq" id="WP_089670594.1">
    <property type="nucleotide sequence ID" value="NZ_CP024845.1"/>
</dbReference>
<dbReference type="Proteomes" id="UP000198888">
    <property type="component" value="Unassembled WGS sequence"/>
</dbReference>
<dbReference type="InterPro" id="IPR024747">
    <property type="entry name" value="Pyridox_Oxase-rel"/>
</dbReference>
<dbReference type="Pfam" id="PF12900">
    <property type="entry name" value="Pyridox_ox_2"/>
    <property type="match status" value="1"/>
</dbReference>
<dbReference type="AlphaFoldDB" id="A0A1H6R7Q5"/>